<keyword evidence="2" id="KW-0813">Transport</keyword>
<feature type="transmembrane region" description="Helical" evidence="16">
    <location>
        <begin position="1752"/>
        <end position="1770"/>
    </location>
</feature>
<feature type="region of interest" description="Disordered" evidence="15">
    <location>
        <begin position="1849"/>
        <end position="1881"/>
    </location>
</feature>
<evidence type="ECO:0000256" key="2">
    <source>
        <dbReference type="ARBA" id="ARBA00022448"/>
    </source>
</evidence>
<evidence type="ECO:0000313" key="18">
    <source>
        <dbReference type="Proteomes" id="UP001652741"/>
    </source>
</evidence>
<evidence type="ECO:0000256" key="16">
    <source>
        <dbReference type="SAM" id="Phobius"/>
    </source>
</evidence>
<feature type="compositionally biased region" description="Basic and acidic residues" evidence="15">
    <location>
        <begin position="682"/>
        <end position="696"/>
    </location>
</feature>
<feature type="region of interest" description="Disordered" evidence="15">
    <location>
        <begin position="1993"/>
        <end position="2017"/>
    </location>
</feature>
<dbReference type="InterPro" id="IPR002077">
    <property type="entry name" value="VDCCAlpha1"/>
</dbReference>
<feature type="compositionally biased region" description="Basic residues" evidence="15">
    <location>
        <begin position="1548"/>
        <end position="1559"/>
    </location>
</feature>
<feature type="transmembrane region" description="Helical" evidence="16">
    <location>
        <begin position="851"/>
        <end position="870"/>
    </location>
</feature>
<feature type="compositionally biased region" description="Polar residues" evidence="15">
    <location>
        <begin position="2224"/>
        <end position="2234"/>
    </location>
</feature>
<feature type="region of interest" description="Disordered" evidence="15">
    <location>
        <begin position="402"/>
        <end position="432"/>
    </location>
</feature>
<keyword evidence="9 16" id="KW-1133">Transmembrane helix</keyword>
<name>A0ABM3DHP1_SALSA</name>
<feature type="compositionally biased region" description="Gly residues" evidence="15">
    <location>
        <begin position="2303"/>
        <end position="2318"/>
    </location>
</feature>
<keyword evidence="4 14" id="KW-0107">Calcium channel</keyword>
<feature type="region of interest" description="Disordered" evidence="15">
    <location>
        <begin position="2058"/>
        <end position="2120"/>
    </location>
</feature>
<feature type="transmembrane region" description="Helical" evidence="16">
    <location>
        <begin position="1303"/>
        <end position="1324"/>
    </location>
</feature>
<feature type="compositionally biased region" description="Low complexity" evidence="15">
    <location>
        <begin position="536"/>
        <end position="552"/>
    </location>
</feature>
<feature type="transmembrane region" description="Helical" evidence="16">
    <location>
        <begin position="149"/>
        <end position="172"/>
    </location>
</feature>
<organism evidence="18 19">
    <name type="scientific">Salmo salar</name>
    <name type="common">Atlantic salmon</name>
    <dbReference type="NCBI Taxonomy" id="8030"/>
    <lineage>
        <taxon>Eukaryota</taxon>
        <taxon>Metazoa</taxon>
        <taxon>Chordata</taxon>
        <taxon>Craniata</taxon>
        <taxon>Vertebrata</taxon>
        <taxon>Euteleostomi</taxon>
        <taxon>Actinopterygii</taxon>
        <taxon>Neopterygii</taxon>
        <taxon>Teleostei</taxon>
        <taxon>Protacanthopterygii</taxon>
        <taxon>Salmoniformes</taxon>
        <taxon>Salmonidae</taxon>
        <taxon>Salmoninae</taxon>
        <taxon>Salmo</taxon>
    </lineage>
</organism>
<evidence type="ECO:0000256" key="4">
    <source>
        <dbReference type="ARBA" id="ARBA00022673"/>
    </source>
</evidence>
<feature type="transmembrane region" description="Helical" evidence="16">
    <location>
        <begin position="760"/>
        <end position="781"/>
    </location>
</feature>
<keyword evidence="13" id="KW-0407">Ion channel</keyword>
<evidence type="ECO:0000256" key="14">
    <source>
        <dbReference type="RuleBase" id="RU003808"/>
    </source>
</evidence>
<evidence type="ECO:0000256" key="10">
    <source>
        <dbReference type="ARBA" id="ARBA00023065"/>
    </source>
</evidence>
<dbReference type="Gene3D" id="1.10.287.70">
    <property type="match status" value="4"/>
</dbReference>
<feature type="compositionally biased region" description="Polar residues" evidence="15">
    <location>
        <begin position="2207"/>
        <end position="2216"/>
    </location>
</feature>
<comment type="subcellular location">
    <subcellularLocation>
        <location evidence="1 14">Membrane</location>
        <topology evidence="1 14">Multi-pass membrane protein</topology>
    </subcellularLocation>
</comment>
<feature type="region of interest" description="Disordered" evidence="15">
    <location>
        <begin position="1539"/>
        <end position="1563"/>
    </location>
</feature>
<feature type="transmembrane region" description="Helical" evidence="16">
    <location>
        <begin position="1265"/>
        <end position="1283"/>
    </location>
</feature>
<feature type="domain" description="Ion transport" evidence="17">
    <location>
        <begin position="1581"/>
        <end position="1833"/>
    </location>
</feature>
<feature type="transmembrane region" description="Helical" evidence="16">
    <location>
        <begin position="1501"/>
        <end position="1525"/>
    </location>
</feature>
<evidence type="ECO:0000256" key="3">
    <source>
        <dbReference type="ARBA" id="ARBA00022568"/>
    </source>
</evidence>
<keyword evidence="12" id="KW-0325">Glycoprotein</keyword>
<evidence type="ECO:0000256" key="12">
    <source>
        <dbReference type="ARBA" id="ARBA00023180"/>
    </source>
</evidence>
<evidence type="ECO:0000256" key="9">
    <source>
        <dbReference type="ARBA" id="ARBA00022989"/>
    </source>
</evidence>
<dbReference type="InterPro" id="IPR005445">
    <property type="entry name" value="VDCC_T_a1"/>
</dbReference>
<feature type="region of interest" description="Disordered" evidence="15">
    <location>
        <begin position="682"/>
        <end position="704"/>
    </location>
</feature>
<feature type="compositionally biased region" description="Polar residues" evidence="15">
    <location>
        <begin position="2081"/>
        <end position="2094"/>
    </location>
</feature>
<keyword evidence="3 14" id="KW-0109">Calcium transport</keyword>
<accession>A0ABM3DHP1</accession>
<comment type="function">
    <text evidence="14">Voltage-sensitive calcium channels (VSCC) mediate the entry of calcium ions into excitable cells and are also involved in a variety of calcium-dependent processes, including muscle contraction, hormone or neurotransmitter release, gene expression, cell motility, cell division and cell death. This channel gives rise to T-type calcium currents. T-type calcium channels belong to the "low-voltage activated (LVA)" group and are strongly blocked by nickel and mibefradil. A particularity of this type of channels is an opening at quite negative potentials, and a voltage-dependent inactivation. T-type channels serve pacemaking functions in both central neurons and cardiac nodal cells and support calcium signaling in secretory cells and vascular smooth muscle. They may also be involved in the modulation of firing patterns of neurons which is important for information processing as well as in cell growth processes.</text>
</comment>
<protein>
    <recommendedName>
        <fullName evidence="14">Voltage-dependent T-type calcium channel subunit alpha</fullName>
    </recommendedName>
</protein>
<keyword evidence="6" id="KW-0677">Repeat</keyword>
<dbReference type="SUPFAM" id="SSF81324">
    <property type="entry name" value="Voltage-gated potassium channels"/>
    <property type="match status" value="4"/>
</dbReference>
<evidence type="ECO:0000259" key="17">
    <source>
        <dbReference type="Pfam" id="PF00520"/>
    </source>
</evidence>
<feature type="compositionally biased region" description="Polar residues" evidence="15">
    <location>
        <begin position="423"/>
        <end position="432"/>
    </location>
</feature>
<feature type="compositionally biased region" description="Low complexity" evidence="15">
    <location>
        <begin position="1060"/>
        <end position="1075"/>
    </location>
</feature>
<dbReference type="PRINTS" id="PR00167">
    <property type="entry name" value="CACHANNEL"/>
</dbReference>
<feature type="transmembrane region" description="Helical" evidence="16">
    <location>
        <begin position="274"/>
        <end position="296"/>
    </location>
</feature>
<feature type="transmembrane region" description="Helical" evidence="16">
    <location>
        <begin position="1400"/>
        <end position="1422"/>
    </location>
</feature>
<dbReference type="GeneID" id="106578905"/>
<feature type="domain" description="Ion transport" evidence="17">
    <location>
        <begin position="729"/>
        <end position="960"/>
    </location>
</feature>
<evidence type="ECO:0000256" key="8">
    <source>
        <dbReference type="ARBA" id="ARBA00022882"/>
    </source>
</evidence>
<feature type="compositionally biased region" description="Pro residues" evidence="15">
    <location>
        <begin position="2101"/>
        <end position="2110"/>
    </location>
</feature>
<keyword evidence="7 14" id="KW-0106">Calcium</keyword>
<evidence type="ECO:0000256" key="11">
    <source>
        <dbReference type="ARBA" id="ARBA00023136"/>
    </source>
</evidence>
<proteinExistence type="inferred from homology"/>
<dbReference type="PANTHER" id="PTHR45628">
    <property type="entry name" value="VOLTAGE-DEPENDENT CALCIUM CHANNEL TYPE A SUBUNIT ALPHA-1"/>
    <property type="match status" value="1"/>
</dbReference>
<feature type="transmembrane region" description="Helical" evidence="16">
    <location>
        <begin position="1612"/>
        <end position="1637"/>
    </location>
</feature>
<feature type="compositionally biased region" description="Polar residues" evidence="15">
    <location>
        <begin position="2319"/>
        <end position="2339"/>
    </location>
</feature>
<feature type="transmembrane region" description="Helical" evidence="16">
    <location>
        <begin position="730"/>
        <end position="748"/>
    </location>
</feature>
<feature type="domain" description="Ion transport" evidence="17">
    <location>
        <begin position="16"/>
        <end position="338"/>
    </location>
</feature>
<feature type="region of interest" description="Disordered" evidence="15">
    <location>
        <begin position="2172"/>
        <end position="2339"/>
    </location>
</feature>
<feature type="domain" description="Ion transport" evidence="17">
    <location>
        <begin position="1263"/>
        <end position="1535"/>
    </location>
</feature>
<sequence length="2339" mass="259708">MIQAAPNVFLNSCVSTWFERASMLVILLNCVTLGMFQPCEDHDCESERCKILEDFDDFIFAFFAVEMVIKMVALGIFGKKCYLGDTWNRLDFFIVLAGMLEYSLNLQNVSFSAVRTVRVLRPLRAINRVPSMRILVTLLLDTLPMLGNVLLLCFFVFFIFGIVGVQLWAGLLRNRCFLPENFSLPLSIKLETYYHTEKDDESPFICSMPRENGMRLCSSVPTLYEEGGLQCQVNMKSYNSTDNTTCINWYQYYSNCSAGHVNPFKGAINFDNICYAWIAIFQVITLEGWVDIMYFVMDSHSFYNFIYFILLIIIGSFFMINLCLVVIATQFSETKQRESQLMREQRIRFLSNASTLASFSEPGSCYDELLKLLVHVIRKGFRQVAHVCRAVMRRAGMNIAASPPALERERERGSQRKRRKTSRQGSVVSTKGSMSVHYLVHQHHHHHYHYHLVNGSVRGRLGGRGVAGVGGEGGEVEMGSHSNNGGTGRLMVGPLPLPTSDLNLANPVSPANPALGTGSGNSSSVRSTLHTDCHLEPSTPTLLAPTTSPFSLAPTPMSRPMKRNSVPFAGPRPKNYPTLQPSTLMEFRSGSVTASTISNINLNIPSLPLERGPSTVLDTHTPTAQLSRHDLSAIGTLDPSFTFDPESCPYCVKALLGESEGTDGNETLGESDSEGVYELTQDLHHRDHRDHRDSRQPRKRQRKLGTTVGRVVRAWRLVCDTFRKIVDSKYFGRGIMIAILINTLSMGIEYHEQPDELTNALEISNIVFTSLFALEMLLKVLVYGPFGYIKNPYNIFDGVIVVISVWEIVGQQGGGLSVLRTFRLMRVLKLVRFMPALQRQLVVLMKTMDNVATFCMLLMLFIFIFSILGMHLFGCKFGSERDGDTLPDRKNFDTLLWAIVTVFQILTQEDWNKVLYNGMASTTPVAALYFIALMTFGNYVLFNLLVAILVEGFQTEGEDSKSVSEADLSSRSMEDVNGSGKDVSGSPVVPINGHVDLKTSLTPPLITHTAATPMPVPKLPAVVDPALGYESRRSSNVSMDLDCYDKSPISAHSTSPYAPWSSTSGWTSRRSSWNSVGRAPSLKRTKRQSGERQSLLSGEGGSSSEDDEGGGGGTLEGDDVSLCRTDSMSQSQHRHRRMESVETRGSIDLAPDILLQVPFLYRSASIHSSRPPSLGGLRAPEHCDCNGKGTPAPRGALAQTQLSLEDNTEDEAAEEEVVGRFARLSRWLERKQPEWCRKRDTWSLYILPPDSRFRMACNKIITHKMFDHIVLVIIFLNCITIAMERPRIEAYSVERIFLTLSNYIFTAIFVAEMTVKVAALGWLFGDKAYLRSSWNLLDGLLVMISAIDILVSLVSNSSPKILGMLRVLRLLRTLRPLRVISRAPGLKLVVETLMSSLKPIGNIVVICCAFFIIFGILGVQLFKGKFFACQGEDVRNVTNKSDCMMANYKWVRQQYNFDNLAQALMSLFVLASKDGWVDIMYDGLDAVGVDQQPQLNHNPWMLLYFISFLLIVSFFVLNMFVGVVVENFHKCRRSQEAEEAKRREEKRLKRMEKKRRKAQSKPYYSDYSPTRLLIHNMCTSQYLDLFITVVIGLNVITMAMEHYQQPKELDEALRICNYIFTLVFVLESVFKLVAFGFRRFFKDRWNQLDLAIVLLSIMGITLEEIEVNASLPINPTIIRIMRVLRIARVLKLLKMAVGMRALLDTVMQALPQVGNLGLLFMLLFFIFAALGVELFGDLICDELHPCEGLGRYATFKNFGMAFLLLFRVSTGDNWNGIMKDTLRDCQQENAGTCYNTVVSPIYFVSFVLTAQFVLVNVVIAVLMKHLEESNKEAKEEAELEAELQLELQHGEGGGSGRSPQLSPLDLGMEVGGPGVSPWRSPEREIQRRASVMVDSPQTDITTRDISSDPLLVLEPPLEMELLDPGEPLEDNLLSVRKSMVGRTHSLPNDSYMFLPLEPFGSPGASLAPGLASQTQTTGPQHIETINKALSGSCTSLRTQPDDRPSSSHSLSHSQSIHTLSRTLRRQVAISNDSQEVLCSDGGEGEEVVLHVASLALSSSSSSPSHLHQQPALQLVPATPGASPQSSRPSSVHTQHPSSHSLPPPPLPPTRPWRQDEASADQEVSLITRAGLAGIDDVIGVGLGSEEGGLEGSYKGYWVGRGGGQLKRFHSADTQGRSVLAPRSRPLSWLDDPRRHSVEECSSVESSPQRSTTSSRFVSRADSLQIHSQTTTHTLPSPRHKKKMSPPCISVDPPDGLEPQSGLHPAPGGLGGLGMPPPLQGRDTSCLRRRAPSSDSKDSFDLGVGEGLGLGLCQEGGGSNTNPKLLTLSSFSFEKTSSEY</sequence>
<dbReference type="InterPro" id="IPR027359">
    <property type="entry name" value="Volt_channel_dom_sf"/>
</dbReference>
<dbReference type="PRINTS" id="PR01629">
    <property type="entry name" value="TVDCCALPHA1"/>
</dbReference>
<keyword evidence="18" id="KW-1185">Reference proteome</keyword>
<dbReference type="Proteomes" id="UP001652741">
    <property type="component" value="Chromosome ssa19"/>
</dbReference>
<dbReference type="InterPro" id="IPR005821">
    <property type="entry name" value="Ion_trans_dom"/>
</dbReference>
<keyword evidence="10" id="KW-0406">Ion transport</keyword>
<keyword evidence="5 16" id="KW-0812">Transmembrane</keyword>
<feature type="transmembrane region" description="Helical" evidence="16">
    <location>
        <begin position="1716"/>
        <end position="1740"/>
    </location>
</feature>
<evidence type="ECO:0000256" key="7">
    <source>
        <dbReference type="ARBA" id="ARBA00022837"/>
    </source>
</evidence>
<dbReference type="Gene3D" id="1.20.120.350">
    <property type="entry name" value="Voltage-gated potassium channels. Chain C"/>
    <property type="match status" value="4"/>
</dbReference>
<feature type="compositionally biased region" description="Low complexity" evidence="15">
    <location>
        <begin position="2058"/>
        <end position="2071"/>
    </location>
</feature>
<comment type="similarity">
    <text evidence="14">Belongs to the calcium channel alpha-1 subunit (TC 1.A.1.11) family.</text>
</comment>
<evidence type="ECO:0000256" key="5">
    <source>
        <dbReference type="ARBA" id="ARBA00022692"/>
    </source>
</evidence>
<dbReference type="PANTHER" id="PTHR45628:SF33">
    <property type="entry name" value="VOLTAGE-DEPENDENT T-TYPE CALCIUM CHANNEL SUBUNIT ALPHA-1G"/>
    <property type="match status" value="1"/>
</dbReference>
<evidence type="ECO:0000256" key="1">
    <source>
        <dbReference type="ARBA" id="ARBA00004141"/>
    </source>
</evidence>
<keyword evidence="8 14" id="KW-0851">Voltage-gated channel</keyword>
<feature type="transmembrane region" description="Helical" evidence="16">
    <location>
        <begin position="1801"/>
        <end position="1822"/>
    </location>
</feature>
<dbReference type="InterPro" id="IPR050599">
    <property type="entry name" value="VDCC_alpha-1_subunit"/>
</dbReference>
<feature type="transmembrane region" description="Helical" evidence="16">
    <location>
        <begin position="1336"/>
        <end position="1355"/>
    </location>
</feature>
<feature type="compositionally biased region" description="Low complexity" evidence="15">
    <location>
        <begin position="2006"/>
        <end position="2017"/>
    </location>
</feature>
<feature type="region of interest" description="Disordered" evidence="15">
    <location>
        <begin position="960"/>
        <end position="988"/>
    </location>
</feature>
<evidence type="ECO:0000313" key="19">
    <source>
        <dbReference type="RefSeq" id="XP_045558324.1"/>
    </source>
</evidence>
<evidence type="ECO:0000256" key="13">
    <source>
        <dbReference type="ARBA" id="ARBA00023303"/>
    </source>
</evidence>
<feature type="transmembrane region" description="Helical" evidence="16">
    <location>
        <begin position="1582"/>
        <end position="1600"/>
    </location>
</feature>
<feature type="transmembrane region" description="Helical" evidence="16">
    <location>
        <begin position="927"/>
        <end position="950"/>
    </location>
</feature>
<feature type="transmembrane region" description="Helical" evidence="16">
    <location>
        <begin position="302"/>
        <end position="327"/>
    </location>
</feature>
<reference evidence="19" key="1">
    <citation type="submission" date="2025-08" db="UniProtKB">
        <authorList>
            <consortium name="RefSeq"/>
        </authorList>
    </citation>
    <scope>IDENTIFICATION</scope>
</reference>
<evidence type="ECO:0000256" key="6">
    <source>
        <dbReference type="ARBA" id="ARBA00022737"/>
    </source>
</evidence>
<feature type="transmembrane region" description="Helical" evidence="16">
    <location>
        <begin position="1460"/>
        <end position="1481"/>
    </location>
</feature>
<feature type="transmembrane region" description="Helical" evidence="16">
    <location>
        <begin position="58"/>
        <end position="78"/>
    </location>
</feature>
<dbReference type="Pfam" id="PF00520">
    <property type="entry name" value="Ion_trans"/>
    <property type="match status" value="4"/>
</dbReference>
<evidence type="ECO:0000256" key="15">
    <source>
        <dbReference type="SAM" id="MobiDB-lite"/>
    </source>
</evidence>
<keyword evidence="11 16" id="KW-0472">Membrane</keyword>
<feature type="region of interest" description="Disordered" evidence="15">
    <location>
        <begin position="1048"/>
        <end position="1142"/>
    </location>
</feature>
<gene>
    <name evidence="19" type="primary">LOC106578905</name>
</gene>
<dbReference type="RefSeq" id="XP_045558324.1">
    <property type="nucleotide sequence ID" value="XM_045702368.1"/>
</dbReference>
<feature type="region of interest" description="Disordered" evidence="15">
    <location>
        <begin position="508"/>
        <end position="560"/>
    </location>
</feature>